<dbReference type="SMART" id="SM00419">
    <property type="entry name" value="HTH_CRP"/>
    <property type="match status" value="1"/>
</dbReference>
<evidence type="ECO:0000256" key="1">
    <source>
        <dbReference type="ARBA" id="ARBA00023015"/>
    </source>
</evidence>
<dbReference type="PROSITE" id="PS50042">
    <property type="entry name" value="CNMP_BINDING_3"/>
    <property type="match status" value="1"/>
</dbReference>
<dbReference type="InterPro" id="IPR018490">
    <property type="entry name" value="cNMP-bd_dom_sf"/>
</dbReference>
<dbReference type="InterPro" id="IPR012318">
    <property type="entry name" value="HTH_CRP"/>
</dbReference>
<dbReference type="CDD" id="cd00038">
    <property type="entry name" value="CAP_ED"/>
    <property type="match status" value="1"/>
</dbReference>
<dbReference type="PANTHER" id="PTHR24567">
    <property type="entry name" value="CRP FAMILY TRANSCRIPTIONAL REGULATORY PROTEIN"/>
    <property type="match status" value="1"/>
</dbReference>
<dbReference type="InterPro" id="IPR000595">
    <property type="entry name" value="cNMP-bd_dom"/>
</dbReference>
<gene>
    <name evidence="6" type="ORF">COW36_16375</name>
</gene>
<proteinExistence type="predicted"/>
<dbReference type="InterPro" id="IPR014710">
    <property type="entry name" value="RmlC-like_jellyroll"/>
</dbReference>
<feature type="domain" description="HTH crp-type" evidence="5">
    <location>
        <begin position="152"/>
        <end position="225"/>
    </location>
</feature>
<keyword evidence="3" id="KW-0804">Transcription</keyword>
<dbReference type="GO" id="GO:0003700">
    <property type="term" value="F:DNA-binding transcription factor activity"/>
    <property type="evidence" value="ECO:0007669"/>
    <property type="project" value="TreeGrafter"/>
</dbReference>
<dbReference type="Proteomes" id="UP000231019">
    <property type="component" value="Unassembled WGS sequence"/>
</dbReference>
<dbReference type="InterPro" id="IPR036388">
    <property type="entry name" value="WH-like_DNA-bd_sf"/>
</dbReference>
<dbReference type="Gene3D" id="1.10.10.10">
    <property type="entry name" value="Winged helix-like DNA-binding domain superfamily/Winged helix DNA-binding domain"/>
    <property type="match status" value="1"/>
</dbReference>
<dbReference type="Pfam" id="PF13545">
    <property type="entry name" value="HTH_Crp_2"/>
    <property type="match status" value="1"/>
</dbReference>
<dbReference type="SMART" id="SM00100">
    <property type="entry name" value="cNMP"/>
    <property type="match status" value="1"/>
</dbReference>
<comment type="caution">
    <text evidence="6">The sequence shown here is derived from an EMBL/GenBank/DDBJ whole genome shotgun (WGS) entry which is preliminary data.</text>
</comment>
<dbReference type="GO" id="GO:0003677">
    <property type="term" value="F:DNA binding"/>
    <property type="evidence" value="ECO:0007669"/>
    <property type="project" value="UniProtKB-KW"/>
</dbReference>
<dbReference type="CDD" id="cd00092">
    <property type="entry name" value="HTH_CRP"/>
    <property type="match status" value="1"/>
</dbReference>
<sequence length="234" mass="26692">MSHTNPDCEHCQVRNLNPMRNLSPDQLQELSSCKLAHGYKPGQVIFYEGNRPFGVYCLEKGKVKLTKYTPDGKSYIVRLAKAGDLLGYRSFLTNEPYSATAEVIEEATICFLDRNLFLQSLRKNPSFALEMLEQMGNDLKQAEDKARDMAYKSVPERLAELLLSLKESYGEETSDGIKLDIRLTREELASMLGTTIETTVRNLTRFKEKELISFDKKNIVLRNIRGLAEFLPQL</sequence>
<reference evidence="6 7" key="1">
    <citation type="submission" date="2017-09" db="EMBL/GenBank/DDBJ databases">
        <title>Depth-based differentiation of microbial function through sediment-hosted aquifers and enrichment of novel symbionts in the deep terrestrial subsurface.</title>
        <authorList>
            <person name="Probst A.J."/>
            <person name="Ladd B."/>
            <person name="Jarett J.K."/>
            <person name="Geller-Mcgrath D.E."/>
            <person name="Sieber C.M."/>
            <person name="Emerson J.B."/>
            <person name="Anantharaman K."/>
            <person name="Thomas B.C."/>
            <person name="Malmstrom R."/>
            <person name="Stieglmeier M."/>
            <person name="Klingl A."/>
            <person name="Woyke T."/>
            <person name="Ryan C.M."/>
            <person name="Banfield J.F."/>
        </authorList>
    </citation>
    <scope>NUCLEOTIDE SEQUENCE [LARGE SCALE GENOMIC DNA]</scope>
    <source>
        <strain evidence="6">CG17_big_fil_post_rev_8_21_14_2_50_48_46</strain>
    </source>
</reference>
<organism evidence="6 7">
    <name type="scientific">bacterium (Candidatus Blackallbacteria) CG17_big_fil_post_rev_8_21_14_2_50_48_46</name>
    <dbReference type="NCBI Taxonomy" id="2014261"/>
    <lineage>
        <taxon>Bacteria</taxon>
        <taxon>Candidatus Blackallbacteria</taxon>
    </lineage>
</organism>
<dbReference type="PROSITE" id="PS51063">
    <property type="entry name" value="HTH_CRP_2"/>
    <property type="match status" value="1"/>
</dbReference>
<dbReference type="InterPro" id="IPR036390">
    <property type="entry name" value="WH_DNA-bd_sf"/>
</dbReference>
<name>A0A2M7G1Q3_9BACT</name>
<evidence type="ECO:0000313" key="6">
    <source>
        <dbReference type="EMBL" id="PIW15665.1"/>
    </source>
</evidence>
<feature type="domain" description="Cyclic nucleotide-binding" evidence="4">
    <location>
        <begin position="18"/>
        <end position="138"/>
    </location>
</feature>
<dbReference type="Gene3D" id="2.60.120.10">
    <property type="entry name" value="Jelly Rolls"/>
    <property type="match status" value="1"/>
</dbReference>
<keyword evidence="2" id="KW-0238">DNA-binding</keyword>
<dbReference type="GO" id="GO:0005829">
    <property type="term" value="C:cytosol"/>
    <property type="evidence" value="ECO:0007669"/>
    <property type="project" value="TreeGrafter"/>
</dbReference>
<accession>A0A2M7G1Q3</accession>
<dbReference type="PRINTS" id="PR00034">
    <property type="entry name" value="HTHCRP"/>
</dbReference>
<evidence type="ECO:0000259" key="4">
    <source>
        <dbReference type="PROSITE" id="PS50042"/>
    </source>
</evidence>
<dbReference type="InterPro" id="IPR050397">
    <property type="entry name" value="Env_Response_Regulators"/>
</dbReference>
<evidence type="ECO:0000256" key="2">
    <source>
        <dbReference type="ARBA" id="ARBA00023125"/>
    </source>
</evidence>
<keyword evidence="1" id="KW-0805">Transcription regulation</keyword>
<dbReference type="AlphaFoldDB" id="A0A2M7G1Q3"/>
<dbReference type="SUPFAM" id="SSF46785">
    <property type="entry name" value="Winged helix' DNA-binding domain"/>
    <property type="match status" value="1"/>
</dbReference>
<protein>
    <submittedName>
        <fullName evidence="6">Transcriptional regulator</fullName>
    </submittedName>
</protein>
<dbReference type="Pfam" id="PF00027">
    <property type="entry name" value="cNMP_binding"/>
    <property type="match status" value="1"/>
</dbReference>
<dbReference type="PANTHER" id="PTHR24567:SF74">
    <property type="entry name" value="HTH-TYPE TRANSCRIPTIONAL REGULATOR ARCR"/>
    <property type="match status" value="1"/>
</dbReference>
<dbReference type="EMBL" id="PFFQ01000048">
    <property type="protein sequence ID" value="PIW15665.1"/>
    <property type="molecule type" value="Genomic_DNA"/>
</dbReference>
<evidence type="ECO:0000256" key="3">
    <source>
        <dbReference type="ARBA" id="ARBA00023163"/>
    </source>
</evidence>
<dbReference type="SUPFAM" id="SSF51206">
    <property type="entry name" value="cAMP-binding domain-like"/>
    <property type="match status" value="1"/>
</dbReference>
<evidence type="ECO:0000259" key="5">
    <source>
        <dbReference type="PROSITE" id="PS51063"/>
    </source>
</evidence>
<evidence type="ECO:0000313" key="7">
    <source>
        <dbReference type="Proteomes" id="UP000231019"/>
    </source>
</evidence>